<evidence type="ECO:0000256" key="2">
    <source>
        <dbReference type="ARBA" id="ARBA00023125"/>
    </source>
</evidence>
<dbReference type="InterPro" id="IPR001647">
    <property type="entry name" value="HTH_TetR"/>
</dbReference>
<evidence type="ECO:0000259" key="5">
    <source>
        <dbReference type="PROSITE" id="PS50977"/>
    </source>
</evidence>
<accession>K8A0G4</accession>
<keyword evidence="2 4" id="KW-0238">DNA-binding</keyword>
<dbReference type="eggNOG" id="COG1309">
    <property type="taxonomic scope" value="Bacteria"/>
</dbReference>
<keyword evidence="3" id="KW-0804">Transcription</keyword>
<evidence type="ECO:0000256" key="4">
    <source>
        <dbReference type="PROSITE-ProRule" id="PRU00335"/>
    </source>
</evidence>
<dbReference type="Pfam" id="PF00440">
    <property type="entry name" value="TetR_N"/>
    <property type="match status" value="1"/>
</dbReference>
<evidence type="ECO:0000313" key="7">
    <source>
        <dbReference type="Proteomes" id="UP000009340"/>
    </source>
</evidence>
<dbReference type="EMBL" id="CAKW01000063">
    <property type="protein sequence ID" value="CCJ72245.1"/>
    <property type="molecule type" value="Genomic_DNA"/>
</dbReference>
<feature type="domain" description="HTH tetR-type" evidence="5">
    <location>
        <begin position="68"/>
        <end position="128"/>
    </location>
</feature>
<dbReference type="FunFam" id="1.10.10.60:FF:000183">
    <property type="entry name" value="Transcriptional regulator, TetR family"/>
    <property type="match status" value="1"/>
</dbReference>
<dbReference type="Gene3D" id="1.10.357.10">
    <property type="entry name" value="Tetracycline Repressor, domain 2"/>
    <property type="match status" value="1"/>
</dbReference>
<evidence type="ECO:0000256" key="3">
    <source>
        <dbReference type="ARBA" id="ARBA00023163"/>
    </source>
</evidence>
<evidence type="ECO:0000256" key="1">
    <source>
        <dbReference type="ARBA" id="ARBA00023015"/>
    </source>
</evidence>
<dbReference type="SUPFAM" id="SSF48498">
    <property type="entry name" value="Tetracyclin repressor-like, C-terminal domain"/>
    <property type="match status" value="1"/>
</dbReference>
<organism evidence="6 7">
    <name type="scientific">Cronobacter condimenti 1330</name>
    <dbReference type="NCBI Taxonomy" id="1073999"/>
    <lineage>
        <taxon>Bacteria</taxon>
        <taxon>Pseudomonadati</taxon>
        <taxon>Pseudomonadota</taxon>
        <taxon>Gammaproteobacteria</taxon>
        <taxon>Enterobacterales</taxon>
        <taxon>Enterobacteriaceae</taxon>
        <taxon>Cronobacter</taxon>
    </lineage>
</organism>
<evidence type="ECO:0000313" key="6">
    <source>
        <dbReference type="EMBL" id="CCJ72245.1"/>
    </source>
</evidence>
<dbReference type="PANTHER" id="PTHR47506:SF1">
    <property type="entry name" value="HTH-TYPE TRANSCRIPTIONAL REGULATOR YJDC"/>
    <property type="match status" value="1"/>
</dbReference>
<dbReference type="STRING" id="1073999.AFK62_07910"/>
<sequence>MSILFFNDHYFINSTLFHTASTALTTRFYWYSWCKKGYFEGRFSQEVKRHYDNRSQKLRKKSRGRPKVFDREAALDKAMALFWQHGYEATSLAHLVEATGAKAPTLYAEFTNKEGLFRAVLDRYIARFAHQQETLLFCTDKRVDEALHDYLCAVANCFASKETPAGCFMVTTSAALAASSEEIAATLKARHTQREAILLRFLSERQAKNEIAENCNLPALVRFISCLVHGMSVSAREGATPEELIQIVNMTMRLWPQLIQ</sequence>
<dbReference type="Proteomes" id="UP000009340">
    <property type="component" value="Unassembled WGS sequence"/>
</dbReference>
<name>K8A0G4_9ENTR</name>
<gene>
    <name evidence="6" type="ORF">BN137_1610</name>
</gene>
<dbReference type="AlphaFoldDB" id="K8A0G4"/>
<dbReference type="GO" id="GO:0003677">
    <property type="term" value="F:DNA binding"/>
    <property type="evidence" value="ECO:0007669"/>
    <property type="project" value="UniProtKB-UniRule"/>
</dbReference>
<feature type="DNA-binding region" description="H-T-H motif" evidence="4">
    <location>
        <begin position="91"/>
        <end position="110"/>
    </location>
</feature>
<dbReference type="InterPro" id="IPR036271">
    <property type="entry name" value="Tet_transcr_reg_TetR-rel_C_sf"/>
</dbReference>
<comment type="caution">
    <text evidence="6">The sequence shown here is derived from an EMBL/GenBank/DDBJ whole genome shotgun (WGS) entry which is preliminary data.</text>
</comment>
<protein>
    <submittedName>
        <fullName evidence="6">Transcriptional regulator, TetR family</fullName>
    </submittedName>
</protein>
<reference evidence="6" key="1">
    <citation type="submission" date="2012-07" db="EMBL/GenBank/DDBJ databases">
        <authorList>
            <person name="Cummings C."/>
        </authorList>
    </citation>
    <scope>NUCLEOTIDE SEQUENCE</scope>
    <source>
        <strain evidence="6">1330</strain>
    </source>
</reference>
<dbReference type="SUPFAM" id="SSF46689">
    <property type="entry name" value="Homeodomain-like"/>
    <property type="match status" value="1"/>
</dbReference>
<proteinExistence type="predicted"/>
<dbReference type="PANTHER" id="PTHR47506">
    <property type="entry name" value="TRANSCRIPTIONAL REGULATORY PROTEIN"/>
    <property type="match status" value="1"/>
</dbReference>
<dbReference type="InterPro" id="IPR009057">
    <property type="entry name" value="Homeodomain-like_sf"/>
</dbReference>
<dbReference type="Gene3D" id="1.10.10.60">
    <property type="entry name" value="Homeodomain-like"/>
    <property type="match status" value="1"/>
</dbReference>
<dbReference type="PROSITE" id="PS50977">
    <property type="entry name" value="HTH_TETR_2"/>
    <property type="match status" value="1"/>
</dbReference>
<keyword evidence="1" id="KW-0805">Transcription regulation</keyword>